<dbReference type="Proteomes" id="UP000293550">
    <property type="component" value="Unassembled WGS sequence"/>
</dbReference>
<sequence length="590" mass="65754">MKRKSLLMMSLAGLCLVVQPIFCQTLLEQELARTQPKSVNGVDPFYNPANFYEPTGPLSSKEQAQQKECAQLLLKTLTQTPDKVGALQRSVSNLETQIRSNSNSSMVMHYLCVTSIIYLNNVFECNLVDYRTNSSGDTKKGFVDRVENVLRRTSMWQGVMSQVDEFKRAYDKNATAGKWGGVKRATHKITDRIDGYDWLRIFAEITAERLDCLPEFFHMETESNGWGSNYYYKVDPTTQQSEGWFKGPDGIVYQTSEHYFQAHKFVKGTQAFNAVVAAADPGAAKRLATGIHNGPTNKISNNWHGIGPGPIDSEGPCPFDPGRYNTQLQSLTYKDRVMVRALYYKFTQNPFIKQKLIAIGFRPLIENTSKAPYPDGYWGNDIEDPGVKKRPVNMLGLLLAALREHFRDPQNGVTFPPPANSHGQAQQPTSGYNPAAAAPAVPFGAPAQSAHQAYRYPASSSTFQPQLQQYAQTPGAAAAAAAAPAVPFGAPGQYNAQVQSNYYVAPSVQHYQSNIQNQQYSIVFQSPKGIWKLSNNGQWFYNDCPTGIVPFPIPTLPSRRWALSASHDGLQLFMNDGSVCNWDWSMNQYR</sequence>
<dbReference type="Pfam" id="PF08719">
    <property type="entry name" value="NADAR"/>
    <property type="match status" value="1"/>
</dbReference>
<keyword evidence="4" id="KW-0732">Signal</keyword>
<protein>
    <submittedName>
        <fullName evidence="6">NADAR family protein</fullName>
    </submittedName>
</protein>
<feature type="region of interest" description="Disordered" evidence="3">
    <location>
        <begin position="409"/>
        <end position="437"/>
    </location>
</feature>
<feature type="compositionally biased region" description="Polar residues" evidence="3">
    <location>
        <begin position="421"/>
        <end position="432"/>
    </location>
</feature>
<comment type="caution">
    <text evidence="6">The sequence shown here is derived from an EMBL/GenBank/DDBJ whole genome shotgun (WGS) entry which is preliminary data.</text>
</comment>
<evidence type="ECO:0000256" key="1">
    <source>
        <dbReference type="ARBA" id="ARBA00000022"/>
    </source>
</evidence>
<proteinExistence type="predicted"/>
<evidence type="ECO:0000256" key="4">
    <source>
        <dbReference type="SAM" id="SignalP"/>
    </source>
</evidence>
<organism evidence="6 7">
    <name type="scientific">Candidatus Finniella inopinata</name>
    <dbReference type="NCBI Taxonomy" id="1696036"/>
    <lineage>
        <taxon>Bacteria</taxon>
        <taxon>Pseudomonadati</taxon>
        <taxon>Pseudomonadota</taxon>
        <taxon>Alphaproteobacteria</taxon>
        <taxon>Holosporales</taxon>
        <taxon>Candidatus Paracaedibacteraceae</taxon>
        <taxon>Candidatus Finniella</taxon>
    </lineage>
</organism>
<evidence type="ECO:0000313" key="7">
    <source>
        <dbReference type="Proteomes" id="UP000293550"/>
    </source>
</evidence>
<accession>A0A4Q7DJK2</accession>
<dbReference type="InterPro" id="IPR012816">
    <property type="entry name" value="NADAR"/>
</dbReference>
<dbReference type="EMBL" id="SCFB01000001">
    <property type="protein sequence ID" value="RZI47043.1"/>
    <property type="molecule type" value="Genomic_DNA"/>
</dbReference>
<comment type="catalytic activity">
    <reaction evidence="1">
        <text>5-amino-6-(5-phospho-D-ribosylamino)uracil + H2O = 5,6-diaminouracil + D-ribose 5-phosphate</text>
        <dbReference type="Rhea" id="RHEA:55020"/>
        <dbReference type="ChEBI" id="CHEBI:15377"/>
        <dbReference type="ChEBI" id="CHEBI:46252"/>
        <dbReference type="ChEBI" id="CHEBI:58453"/>
        <dbReference type="ChEBI" id="CHEBI:78346"/>
    </reaction>
</comment>
<gene>
    <name evidence="6" type="ORF">EQU50_00195</name>
</gene>
<dbReference type="CDD" id="cd15457">
    <property type="entry name" value="NADAR"/>
    <property type="match status" value="1"/>
</dbReference>
<reference evidence="6 7" key="1">
    <citation type="submission" date="2018-10" db="EMBL/GenBank/DDBJ databases">
        <title>An updated phylogeny of the Alphaproteobacteria reveals that the parasitic Rickettsiales and Holosporales have independent origins.</title>
        <authorList>
            <person name="Munoz-Gomez S.A."/>
            <person name="Hess S."/>
            <person name="Burger G."/>
            <person name="Lang B.F."/>
            <person name="Susko E."/>
            <person name="Slamovits C.H."/>
            <person name="Roger A.J."/>
        </authorList>
    </citation>
    <scope>NUCLEOTIDE SEQUENCE [LARGE SCALE GENOMIC DNA]</scope>
    <source>
        <strain evidence="6">HOLO01</strain>
    </source>
</reference>
<dbReference type="InterPro" id="IPR037238">
    <property type="entry name" value="YbiA-like_sf"/>
</dbReference>
<evidence type="ECO:0000259" key="5">
    <source>
        <dbReference type="Pfam" id="PF08719"/>
    </source>
</evidence>
<feature type="signal peptide" evidence="4">
    <location>
        <begin position="1"/>
        <end position="23"/>
    </location>
</feature>
<name>A0A4Q7DJK2_9PROT</name>
<feature type="chain" id="PRO_5020189704" evidence="4">
    <location>
        <begin position="24"/>
        <end position="590"/>
    </location>
</feature>
<keyword evidence="7" id="KW-1185">Reference proteome</keyword>
<dbReference type="Gene3D" id="1.10.357.40">
    <property type="entry name" value="YbiA-like"/>
    <property type="match status" value="1"/>
</dbReference>
<feature type="domain" description="NADAR" evidence="5">
    <location>
        <begin position="216"/>
        <end position="407"/>
    </location>
</feature>
<dbReference type="AlphaFoldDB" id="A0A4Q7DJK2"/>
<evidence type="ECO:0000313" key="6">
    <source>
        <dbReference type="EMBL" id="RZI47043.1"/>
    </source>
</evidence>
<dbReference type="RefSeq" id="WP_130153156.1">
    <property type="nucleotide sequence ID" value="NZ_SCFB01000001.1"/>
</dbReference>
<comment type="catalytic activity">
    <reaction evidence="2">
        <text>2,5-diamino-6-hydroxy-4-(5-phosphoribosylamino)-pyrimidine + H2O = 2,5,6-triamino-4-hydroxypyrimidine + D-ribose 5-phosphate</text>
        <dbReference type="Rhea" id="RHEA:23436"/>
        <dbReference type="ChEBI" id="CHEBI:15377"/>
        <dbReference type="ChEBI" id="CHEBI:58614"/>
        <dbReference type="ChEBI" id="CHEBI:78346"/>
        <dbReference type="ChEBI" id="CHEBI:137796"/>
    </reaction>
</comment>
<evidence type="ECO:0000256" key="2">
    <source>
        <dbReference type="ARBA" id="ARBA00000751"/>
    </source>
</evidence>
<dbReference type="SUPFAM" id="SSF143990">
    <property type="entry name" value="YbiA-like"/>
    <property type="match status" value="1"/>
</dbReference>
<dbReference type="OrthoDB" id="512700at2"/>
<evidence type="ECO:0000256" key="3">
    <source>
        <dbReference type="SAM" id="MobiDB-lite"/>
    </source>
</evidence>